<dbReference type="GO" id="GO:0016491">
    <property type="term" value="F:oxidoreductase activity"/>
    <property type="evidence" value="ECO:0007669"/>
    <property type="project" value="UniProtKB-KW"/>
</dbReference>
<dbReference type="InterPro" id="IPR050411">
    <property type="entry name" value="AlphaKG_dependent_hydroxylases"/>
</dbReference>
<dbReference type="STRING" id="945553.A0A0D2M7N1"/>
<dbReference type="Pfam" id="PF02668">
    <property type="entry name" value="TauD"/>
    <property type="match status" value="1"/>
</dbReference>
<dbReference type="OrthoDB" id="272271at2759"/>
<dbReference type="EMBL" id="KN817580">
    <property type="protein sequence ID" value="KJA19203.1"/>
    <property type="molecule type" value="Genomic_DNA"/>
</dbReference>
<evidence type="ECO:0000313" key="5">
    <source>
        <dbReference type="Proteomes" id="UP000054270"/>
    </source>
</evidence>
<name>A0A0D2M7N1_HYPSF</name>
<reference evidence="5" key="1">
    <citation type="submission" date="2014-04" db="EMBL/GenBank/DDBJ databases">
        <title>Evolutionary Origins and Diversification of the Mycorrhizal Mutualists.</title>
        <authorList>
            <consortium name="DOE Joint Genome Institute"/>
            <consortium name="Mycorrhizal Genomics Consortium"/>
            <person name="Kohler A."/>
            <person name="Kuo A."/>
            <person name="Nagy L.G."/>
            <person name="Floudas D."/>
            <person name="Copeland A."/>
            <person name="Barry K.W."/>
            <person name="Cichocki N."/>
            <person name="Veneault-Fourrey C."/>
            <person name="LaButti K."/>
            <person name="Lindquist E.A."/>
            <person name="Lipzen A."/>
            <person name="Lundell T."/>
            <person name="Morin E."/>
            <person name="Murat C."/>
            <person name="Riley R."/>
            <person name="Ohm R."/>
            <person name="Sun H."/>
            <person name="Tunlid A."/>
            <person name="Henrissat B."/>
            <person name="Grigoriev I.V."/>
            <person name="Hibbett D.S."/>
            <person name="Martin F."/>
        </authorList>
    </citation>
    <scope>NUCLEOTIDE SEQUENCE [LARGE SCALE GENOMIC DNA]</scope>
    <source>
        <strain evidence="5">FD-334 SS-4</strain>
    </source>
</reference>
<dbReference type="SUPFAM" id="SSF51197">
    <property type="entry name" value="Clavaminate synthase-like"/>
    <property type="match status" value="1"/>
</dbReference>
<sequence>MTSVVSQITTLLENTLSISSSTPNKLPPVPSPTTTGVSDSKALTQPDIEYHPNEEKWKARTARRLAEDHTLLQTPLPTGFPLKLESPLVWDERDWKDPQQWEYELTVAQLKEIDDAVKHFNGLGKSFGHISPDTFPLPTLGPILRDLSKELHTGRGFFVLRTIPVDNYSREDNILLYAGVSSYIGSRRGIQDRGDSSHTVLGHIKDLRETHSVKTIGAPAFTADKQVFHTDAGDIISLFVLQTAVEGGTSRISSSWRVYNELAETRPDLIKTLSEPSGWVIDTFGANPPYVRRPLLFWHDDHIIIQYARTLFTGFLGRPRSDIPPLTEAQAEALDAIHFIAEKHSIGLGFQKGDIQYINNLSIFHGRDGFVDSAEHKRHLLRLWLHNEELAWKIPEALKPSWNKLFFTAKPDTERFPSEPENRDFTTKSKPASL</sequence>
<feature type="region of interest" description="Disordered" evidence="2">
    <location>
        <begin position="412"/>
        <end position="434"/>
    </location>
</feature>
<proteinExistence type="predicted"/>
<dbReference type="InterPro" id="IPR042098">
    <property type="entry name" value="TauD-like_sf"/>
</dbReference>
<dbReference type="FunFam" id="3.60.130.10:FF:000011">
    <property type="entry name" value="Taurine catabolism dioxygenase TauD"/>
    <property type="match status" value="1"/>
</dbReference>
<dbReference type="Gene3D" id="3.60.130.10">
    <property type="entry name" value="Clavaminate synthase-like"/>
    <property type="match status" value="1"/>
</dbReference>
<evidence type="ECO:0000256" key="2">
    <source>
        <dbReference type="SAM" id="MobiDB-lite"/>
    </source>
</evidence>
<gene>
    <name evidence="4" type="ORF">HYPSUDRAFT_44454</name>
</gene>
<feature type="compositionally biased region" description="Basic and acidic residues" evidence="2">
    <location>
        <begin position="412"/>
        <end position="427"/>
    </location>
</feature>
<feature type="domain" description="TauD/TfdA-like" evidence="3">
    <location>
        <begin position="129"/>
        <end position="384"/>
    </location>
</feature>
<accession>A0A0D2M7N1</accession>
<organism evidence="4 5">
    <name type="scientific">Hypholoma sublateritium (strain FD-334 SS-4)</name>
    <dbReference type="NCBI Taxonomy" id="945553"/>
    <lineage>
        <taxon>Eukaryota</taxon>
        <taxon>Fungi</taxon>
        <taxon>Dikarya</taxon>
        <taxon>Basidiomycota</taxon>
        <taxon>Agaricomycotina</taxon>
        <taxon>Agaricomycetes</taxon>
        <taxon>Agaricomycetidae</taxon>
        <taxon>Agaricales</taxon>
        <taxon>Agaricineae</taxon>
        <taxon>Strophariaceae</taxon>
        <taxon>Hypholoma</taxon>
    </lineage>
</organism>
<keyword evidence="5" id="KW-1185">Reference proteome</keyword>
<feature type="region of interest" description="Disordered" evidence="2">
    <location>
        <begin position="19"/>
        <end position="46"/>
    </location>
</feature>
<evidence type="ECO:0000259" key="3">
    <source>
        <dbReference type="Pfam" id="PF02668"/>
    </source>
</evidence>
<evidence type="ECO:0000313" key="4">
    <source>
        <dbReference type="EMBL" id="KJA19203.1"/>
    </source>
</evidence>
<dbReference type="OMA" id="HNEELAW"/>
<dbReference type="AlphaFoldDB" id="A0A0D2M7N1"/>
<keyword evidence="1" id="KW-0560">Oxidoreductase</keyword>
<dbReference type="InterPro" id="IPR003819">
    <property type="entry name" value="TauD/TfdA-like"/>
</dbReference>
<dbReference type="Proteomes" id="UP000054270">
    <property type="component" value="Unassembled WGS sequence"/>
</dbReference>
<dbReference type="PANTHER" id="PTHR10696">
    <property type="entry name" value="GAMMA-BUTYROBETAINE HYDROXYLASE-RELATED"/>
    <property type="match status" value="1"/>
</dbReference>
<protein>
    <recommendedName>
        <fullName evidence="3">TauD/TfdA-like domain-containing protein</fullName>
    </recommendedName>
</protein>
<evidence type="ECO:0000256" key="1">
    <source>
        <dbReference type="ARBA" id="ARBA00023002"/>
    </source>
</evidence>
<dbReference type="PANTHER" id="PTHR10696:SF54">
    <property type="entry name" value="FAMILY OXIDOREDUCTASE, PUTATIVE (AFU_ORTHOLOGUE AFUA_4G13850)-RELATED"/>
    <property type="match status" value="1"/>
</dbReference>